<dbReference type="Gene3D" id="3.30.1370.10">
    <property type="entry name" value="K Homology domain, type 1"/>
    <property type="match status" value="1"/>
</dbReference>
<feature type="domain" description="KHDC4/BBP-like KH-domain type I" evidence="3">
    <location>
        <begin position="125"/>
        <end position="208"/>
    </location>
</feature>
<dbReference type="PANTHER" id="PTHR11208">
    <property type="entry name" value="RNA-BINDING PROTEIN RELATED"/>
    <property type="match status" value="1"/>
</dbReference>
<dbReference type="GO" id="GO:0005634">
    <property type="term" value="C:nucleus"/>
    <property type="evidence" value="ECO:0007669"/>
    <property type="project" value="TreeGrafter"/>
</dbReference>
<dbReference type="PANTHER" id="PTHR11208:SF117">
    <property type="entry name" value="KH DOMAIN-CONTAINING PROTEIN"/>
    <property type="match status" value="1"/>
</dbReference>
<gene>
    <name evidence="4" type="ORF">CAUJ_LOCUS9348</name>
</gene>
<dbReference type="InterPro" id="IPR036612">
    <property type="entry name" value="KH_dom_type_1_sf"/>
</dbReference>
<comment type="caution">
    <text evidence="4">The sequence shown here is derived from an EMBL/GenBank/DDBJ whole genome shotgun (WGS) entry which is preliminary data.</text>
</comment>
<dbReference type="GO" id="GO:0003729">
    <property type="term" value="F:mRNA binding"/>
    <property type="evidence" value="ECO:0007669"/>
    <property type="project" value="TreeGrafter"/>
</dbReference>
<dbReference type="Pfam" id="PF22675">
    <property type="entry name" value="KH-I_KHDC4-BBP"/>
    <property type="match status" value="1"/>
</dbReference>
<dbReference type="SUPFAM" id="SSF54791">
    <property type="entry name" value="Eukaryotic type KH-domain (KH-domain type I)"/>
    <property type="match status" value="1"/>
</dbReference>
<dbReference type="EMBL" id="CAJGYM010000035">
    <property type="protein sequence ID" value="CAD6193429.1"/>
    <property type="molecule type" value="Genomic_DNA"/>
</dbReference>
<proteinExistence type="predicted"/>
<evidence type="ECO:0000259" key="3">
    <source>
        <dbReference type="Pfam" id="PF22675"/>
    </source>
</evidence>
<dbReference type="InterPro" id="IPR045071">
    <property type="entry name" value="BBP-like"/>
</dbReference>
<name>A0A8S1HBV5_9PELO</name>
<reference evidence="4" key="1">
    <citation type="submission" date="2020-10" db="EMBL/GenBank/DDBJ databases">
        <authorList>
            <person name="Kikuchi T."/>
        </authorList>
    </citation>
    <scope>NUCLEOTIDE SEQUENCE</scope>
    <source>
        <strain evidence="4">NKZ352</strain>
    </source>
</reference>
<sequence length="243" mass="27042">MSFDLPADPATYLNDLIVEMRELLHSNVEFKYAQILVSNEIGRAWSCFQQQSRNHGHDTQPASSPISRSPTQKVATGDAESPSAKPSPRTPVAAEEKPLGECILQTKVYIPEAPQFIEGRATRCNYIGRILGPSGITAKNLEKQLDCTILIRGRGSVRDSVREARLIGRNGWEHLEEPLHVLVLAKDVNYAQCEEKLKSAAEKIEALLTPEHDGLKKDQLMQLAIINGTYTDRMSPKDPRQSD</sequence>
<feature type="compositionally biased region" description="Polar residues" evidence="2">
    <location>
        <begin position="60"/>
        <end position="74"/>
    </location>
</feature>
<dbReference type="InterPro" id="IPR055256">
    <property type="entry name" value="KH_1_KHDC4/BBP-like"/>
</dbReference>
<dbReference type="Proteomes" id="UP000835052">
    <property type="component" value="Unassembled WGS sequence"/>
</dbReference>
<evidence type="ECO:0000313" key="4">
    <source>
        <dbReference type="EMBL" id="CAD6193429.1"/>
    </source>
</evidence>
<keyword evidence="1" id="KW-0694">RNA-binding</keyword>
<dbReference type="GO" id="GO:0048024">
    <property type="term" value="P:regulation of mRNA splicing, via spliceosome"/>
    <property type="evidence" value="ECO:0007669"/>
    <property type="project" value="TreeGrafter"/>
</dbReference>
<evidence type="ECO:0000256" key="1">
    <source>
        <dbReference type="ARBA" id="ARBA00022884"/>
    </source>
</evidence>
<evidence type="ECO:0000313" key="5">
    <source>
        <dbReference type="Proteomes" id="UP000835052"/>
    </source>
</evidence>
<protein>
    <recommendedName>
        <fullName evidence="3">KHDC4/BBP-like KH-domain type I domain-containing protein</fullName>
    </recommendedName>
</protein>
<keyword evidence="5" id="KW-1185">Reference proteome</keyword>
<feature type="region of interest" description="Disordered" evidence="2">
    <location>
        <begin position="52"/>
        <end position="96"/>
    </location>
</feature>
<dbReference type="AlphaFoldDB" id="A0A8S1HBV5"/>
<evidence type="ECO:0000256" key="2">
    <source>
        <dbReference type="SAM" id="MobiDB-lite"/>
    </source>
</evidence>
<organism evidence="4 5">
    <name type="scientific">Caenorhabditis auriculariae</name>
    <dbReference type="NCBI Taxonomy" id="2777116"/>
    <lineage>
        <taxon>Eukaryota</taxon>
        <taxon>Metazoa</taxon>
        <taxon>Ecdysozoa</taxon>
        <taxon>Nematoda</taxon>
        <taxon>Chromadorea</taxon>
        <taxon>Rhabditida</taxon>
        <taxon>Rhabditina</taxon>
        <taxon>Rhabditomorpha</taxon>
        <taxon>Rhabditoidea</taxon>
        <taxon>Rhabditidae</taxon>
        <taxon>Peloderinae</taxon>
        <taxon>Caenorhabditis</taxon>
    </lineage>
</organism>
<accession>A0A8S1HBV5</accession>
<dbReference type="OrthoDB" id="6777263at2759"/>